<reference evidence="1" key="1">
    <citation type="journal article" date="2022" name="IScience">
        <title>Evolution of zygomycete secretomes and the origins of terrestrial fungal ecologies.</title>
        <authorList>
            <person name="Chang Y."/>
            <person name="Wang Y."/>
            <person name="Mondo S."/>
            <person name="Ahrendt S."/>
            <person name="Andreopoulos W."/>
            <person name="Barry K."/>
            <person name="Beard J."/>
            <person name="Benny G.L."/>
            <person name="Blankenship S."/>
            <person name="Bonito G."/>
            <person name="Cuomo C."/>
            <person name="Desiro A."/>
            <person name="Gervers K.A."/>
            <person name="Hundley H."/>
            <person name="Kuo A."/>
            <person name="LaButti K."/>
            <person name="Lang B.F."/>
            <person name="Lipzen A."/>
            <person name="O'Donnell K."/>
            <person name="Pangilinan J."/>
            <person name="Reynolds N."/>
            <person name="Sandor L."/>
            <person name="Smith M.E."/>
            <person name="Tsang A."/>
            <person name="Grigoriev I.V."/>
            <person name="Stajich J.E."/>
            <person name="Spatafora J.W."/>
        </authorList>
    </citation>
    <scope>NUCLEOTIDE SEQUENCE</scope>
    <source>
        <strain evidence="1">RSA 2281</strain>
    </source>
</reference>
<keyword evidence="2" id="KW-1185">Reference proteome</keyword>
<protein>
    <submittedName>
        <fullName evidence="1">Uncharacterized protein</fullName>
    </submittedName>
</protein>
<evidence type="ECO:0000313" key="2">
    <source>
        <dbReference type="Proteomes" id="UP001209540"/>
    </source>
</evidence>
<dbReference type="AlphaFoldDB" id="A0AAD5KBL4"/>
<evidence type="ECO:0000313" key="1">
    <source>
        <dbReference type="EMBL" id="KAI9278303.1"/>
    </source>
</evidence>
<sequence length="160" mass="18737">MFLPTSDIHFNTGFIQTSLILFFTLLPQQVHSFCILNKSGHTLFAAQVGGVEETRNSRRFVKNHITTGHYECCSHDNHDCSDVPDKNHSVAFWTFFWKERFRTIILIIHFYTPRHRNTLLTHLFYASKNNNNDYNKSTVLSKTNKEIKRIKNLTRTNDSS</sequence>
<organism evidence="1 2">
    <name type="scientific">Phascolomyces articulosus</name>
    <dbReference type="NCBI Taxonomy" id="60185"/>
    <lineage>
        <taxon>Eukaryota</taxon>
        <taxon>Fungi</taxon>
        <taxon>Fungi incertae sedis</taxon>
        <taxon>Mucoromycota</taxon>
        <taxon>Mucoromycotina</taxon>
        <taxon>Mucoromycetes</taxon>
        <taxon>Mucorales</taxon>
        <taxon>Lichtheimiaceae</taxon>
        <taxon>Phascolomyces</taxon>
    </lineage>
</organism>
<comment type="caution">
    <text evidence="1">The sequence shown here is derived from an EMBL/GenBank/DDBJ whole genome shotgun (WGS) entry which is preliminary data.</text>
</comment>
<gene>
    <name evidence="1" type="ORF">BDA99DRAFT_577757</name>
</gene>
<reference evidence="1" key="2">
    <citation type="submission" date="2023-02" db="EMBL/GenBank/DDBJ databases">
        <authorList>
            <consortium name="DOE Joint Genome Institute"/>
            <person name="Mondo S.J."/>
            <person name="Chang Y."/>
            <person name="Wang Y."/>
            <person name="Ahrendt S."/>
            <person name="Andreopoulos W."/>
            <person name="Barry K."/>
            <person name="Beard J."/>
            <person name="Benny G.L."/>
            <person name="Blankenship S."/>
            <person name="Bonito G."/>
            <person name="Cuomo C."/>
            <person name="Desiro A."/>
            <person name="Gervers K.A."/>
            <person name="Hundley H."/>
            <person name="Kuo A."/>
            <person name="LaButti K."/>
            <person name="Lang B.F."/>
            <person name="Lipzen A."/>
            <person name="O'Donnell K."/>
            <person name="Pangilinan J."/>
            <person name="Reynolds N."/>
            <person name="Sandor L."/>
            <person name="Smith M.W."/>
            <person name="Tsang A."/>
            <person name="Grigoriev I.V."/>
            <person name="Stajich J.E."/>
            <person name="Spatafora J.W."/>
        </authorList>
    </citation>
    <scope>NUCLEOTIDE SEQUENCE</scope>
    <source>
        <strain evidence="1">RSA 2281</strain>
    </source>
</reference>
<dbReference type="EMBL" id="JAIXMP010000001">
    <property type="protein sequence ID" value="KAI9278303.1"/>
    <property type="molecule type" value="Genomic_DNA"/>
</dbReference>
<name>A0AAD5KBL4_9FUNG</name>
<accession>A0AAD5KBL4</accession>
<dbReference type="Proteomes" id="UP001209540">
    <property type="component" value="Unassembled WGS sequence"/>
</dbReference>
<proteinExistence type="predicted"/>